<keyword evidence="3" id="KW-0812">Transmembrane</keyword>
<keyword evidence="4" id="KW-0653">Protein transport</keyword>
<evidence type="ECO:0000256" key="4">
    <source>
        <dbReference type="ARBA" id="ARBA00022927"/>
    </source>
</evidence>
<organism evidence="8 9">
    <name type="scientific">Youngiibacter fragilis 232.1</name>
    <dbReference type="NCBI Taxonomy" id="994573"/>
    <lineage>
        <taxon>Bacteria</taxon>
        <taxon>Bacillati</taxon>
        <taxon>Bacillota</taxon>
        <taxon>Clostridia</taxon>
        <taxon>Eubacteriales</taxon>
        <taxon>Clostridiaceae</taxon>
        <taxon>Youngiibacter</taxon>
    </lineage>
</organism>
<proteinExistence type="predicted"/>
<evidence type="ECO:0000256" key="1">
    <source>
        <dbReference type="ARBA" id="ARBA00004167"/>
    </source>
</evidence>
<keyword evidence="5" id="KW-1133">Transmembrane helix</keyword>
<dbReference type="Gene3D" id="1.20.5.3310">
    <property type="match status" value="1"/>
</dbReference>
<evidence type="ECO:0000256" key="6">
    <source>
        <dbReference type="ARBA" id="ARBA00023010"/>
    </source>
</evidence>
<dbReference type="eggNOG" id="COG1826">
    <property type="taxonomic scope" value="Bacteria"/>
</dbReference>
<evidence type="ECO:0000313" key="8">
    <source>
        <dbReference type="EMBL" id="ETA82185.1"/>
    </source>
</evidence>
<dbReference type="Pfam" id="PF02416">
    <property type="entry name" value="TatA_B_E"/>
    <property type="match status" value="1"/>
</dbReference>
<keyword evidence="7" id="KW-0472">Membrane</keyword>
<protein>
    <submittedName>
        <fullName evidence="8">Sec-independent protein translocase TatB-like protein</fullName>
    </submittedName>
</protein>
<dbReference type="Proteomes" id="UP000017747">
    <property type="component" value="Unassembled WGS sequence"/>
</dbReference>
<evidence type="ECO:0000313" key="9">
    <source>
        <dbReference type="Proteomes" id="UP000017747"/>
    </source>
</evidence>
<dbReference type="InterPro" id="IPR003369">
    <property type="entry name" value="TatA/B/E"/>
</dbReference>
<keyword evidence="2" id="KW-0813">Transport</keyword>
<sequence length="86" mass="9317">MKIGTTEFIIILIVALLALGPEKMPIYAKKLGKAVSMIKEMSGKITEEIKENVTEPLAEAVEPLTSLKKDISASVQMSLDADKSKV</sequence>
<gene>
    <name evidence="8" type="ORF">T472_0202275</name>
</gene>
<evidence type="ECO:0000256" key="3">
    <source>
        <dbReference type="ARBA" id="ARBA00022692"/>
    </source>
</evidence>
<dbReference type="AlphaFoldDB" id="V7I7N5"/>
<dbReference type="OrthoDB" id="1655725at2"/>
<evidence type="ECO:0000256" key="2">
    <source>
        <dbReference type="ARBA" id="ARBA00022448"/>
    </source>
</evidence>
<evidence type="ECO:0000256" key="7">
    <source>
        <dbReference type="ARBA" id="ARBA00023136"/>
    </source>
</evidence>
<name>V7I7N5_9CLOT</name>
<dbReference type="RefSeq" id="WP_023385673.1">
    <property type="nucleotide sequence ID" value="NZ_AXUN02000035.1"/>
</dbReference>
<evidence type="ECO:0000256" key="5">
    <source>
        <dbReference type="ARBA" id="ARBA00022989"/>
    </source>
</evidence>
<comment type="caution">
    <text evidence="8">The sequence shown here is derived from an EMBL/GenBank/DDBJ whole genome shotgun (WGS) entry which is preliminary data.</text>
</comment>
<dbReference type="GO" id="GO:0016020">
    <property type="term" value="C:membrane"/>
    <property type="evidence" value="ECO:0007669"/>
    <property type="project" value="UniProtKB-ARBA"/>
</dbReference>
<accession>V7I7N5</accession>
<reference evidence="8 9" key="1">
    <citation type="journal article" date="2014" name="Genome Announc.">
        <title>Genome Sequence of Youngiibacter fragilis, the Type Strain of the Genus Youngiibacter.</title>
        <authorList>
            <person name="Wawrik C.B."/>
            <person name="Callaghan A.V."/>
            <person name="Stamps B.W."/>
            <person name="Wawrik B."/>
        </authorList>
    </citation>
    <scope>NUCLEOTIDE SEQUENCE [LARGE SCALE GENOMIC DNA]</scope>
    <source>
        <strain evidence="8 9">232.1</strain>
    </source>
</reference>
<keyword evidence="6" id="KW-0811">Translocation</keyword>
<comment type="subcellular location">
    <subcellularLocation>
        <location evidence="1">Membrane</location>
        <topology evidence="1">Single-pass membrane protein</topology>
    </subcellularLocation>
</comment>
<keyword evidence="9" id="KW-1185">Reference proteome</keyword>
<dbReference type="GO" id="GO:0015031">
    <property type="term" value="P:protein transport"/>
    <property type="evidence" value="ECO:0007669"/>
    <property type="project" value="UniProtKB-KW"/>
</dbReference>
<dbReference type="STRING" id="994573.T472_0202275"/>
<dbReference type="EMBL" id="AXUN02000035">
    <property type="protein sequence ID" value="ETA82185.1"/>
    <property type="molecule type" value="Genomic_DNA"/>
</dbReference>